<dbReference type="InterPro" id="IPR001680">
    <property type="entry name" value="WD40_rpt"/>
</dbReference>
<dbReference type="InterPro" id="IPR015943">
    <property type="entry name" value="WD40/YVTN_repeat-like_dom_sf"/>
</dbReference>
<dbReference type="OrthoDB" id="5566198at2759"/>
<evidence type="ECO:0000256" key="8">
    <source>
        <dbReference type="ARBA" id="ARBA00023132"/>
    </source>
</evidence>
<evidence type="ECO:0000256" key="2">
    <source>
        <dbReference type="ARBA" id="ARBA00010102"/>
    </source>
</evidence>
<keyword evidence="13" id="KW-1185">Reference proteome</keyword>
<dbReference type="STRING" id="61424.A0A2T9YAX5"/>
<dbReference type="GO" id="GO:0005198">
    <property type="term" value="F:structural molecule activity"/>
    <property type="evidence" value="ECO:0007669"/>
    <property type="project" value="InterPro"/>
</dbReference>
<dbReference type="Gene3D" id="2.130.10.10">
    <property type="entry name" value="YVTN repeat-like/Quinoprotein amine dehydrogenase"/>
    <property type="match status" value="1"/>
</dbReference>
<dbReference type="Pfam" id="PF00400">
    <property type="entry name" value="WD40"/>
    <property type="match status" value="3"/>
</dbReference>
<gene>
    <name evidence="12" type="ORF">BB559_005082</name>
</gene>
<keyword evidence="5" id="KW-0677">Repeat</keyword>
<accession>A0A2T9YAX5</accession>
<evidence type="ECO:0000313" key="13">
    <source>
        <dbReference type="Proteomes" id="UP000245699"/>
    </source>
</evidence>
<keyword evidence="3" id="KW-0813">Transport</keyword>
<evidence type="ECO:0000256" key="1">
    <source>
        <dbReference type="ARBA" id="ARBA00004567"/>
    </source>
</evidence>
<dbReference type="SMART" id="SM00320">
    <property type="entry name" value="WD40"/>
    <property type="match status" value="5"/>
</dbReference>
<comment type="subcellular location">
    <subcellularLocation>
        <location evidence="1">Nucleus</location>
        <location evidence="1">Nuclear pore complex</location>
    </subcellularLocation>
</comment>
<proteinExistence type="inferred from homology"/>
<dbReference type="AlphaFoldDB" id="A0A2T9YAX5"/>
<evidence type="ECO:0000256" key="5">
    <source>
        <dbReference type="ARBA" id="ARBA00022737"/>
    </source>
</evidence>
<dbReference type="Proteomes" id="UP000245699">
    <property type="component" value="Unassembled WGS sequence"/>
</dbReference>
<reference evidence="12 13" key="1">
    <citation type="journal article" date="2018" name="MBio">
        <title>Comparative Genomics Reveals the Core Gene Toolbox for the Fungus-Insect Symbiosis.</title>
        <authorList>
            <person name="Wang Y."/>
            <person name="Stata M."/>
            <person name="Wang W."/>
            <person name="Stajich J.E."/>
            <person name="White M.M."/>
            <person name="Moncalvo J.M."/>
        </authorList>
    </citation>
    <scope>NUCLEOTIDE SEQUENCE [LARGE SCALE GENOMIC DNA]</scope>
    <source>
        <strain evidence="12 13">AUS-77-4</strain>
    </source>
</reference>
<dbReference type="GO" id="GO:0015031">
    <property type="term" value="P:protein transport"/>
    <property type="evidence" value="ECO:0007669"/>
    <property type="project" value="UniProtKB-KW"/>
</dbReference>
<comment type="caution">
    <text evidence="12">The sequence shown here is derived from an EMBL/GenBank/DDBJ whole genome shotgun (WGS) entry which is preliminary data.</text>
</comment>
<evidence type="ECO:0000256" key="3">
    <source>
        <dbReference type="ARBA" id="ARBA00022448"/>
    </source>
</evidence>
<keyword evidence="7" id="KW-0653">Protein transport</keyword>
<dbReference type="InterPro" id="IPR036322">
    <property type="entry name" value="WD40_repeat_dom_sf"/>
</dbReference>
<dbReference type="GO" id="GO:0051028">
    <property type="term" value="P:mRNA transport"/>
    <property type="evidence" value="ECO:0007669"/>
    <property type="project" value="UniProtKB-KW"/>
</dbReference>
<dbReference type="SUPFAM" id="SSF50978">
    <property type="entry name" value="WD40 repeat-like"/>
    <property type="match status" value="1"/>
</dbReference>
<feature type="repeat" description="WD" evidence="10">
    <location>
        <begin position="53"/>
        <end position="86"/>
    </location>
</feature>
<evidence type="ECO:0000256" key="6">
    <source>
        <dbReference type="ARBA" id="ARBA00022816"/>
    </source>
</evidence>
<organism evidence="12 13">
    <name type="scientific">Furculomyces boomerangus</name>
    <dbReference type="NCBI Taxonomy" id="61424"/>
    <lineage>
        <taxon>Eukaryota</taxon>
        <taxon>Fungi</taxon>
        <taxon>Fungi incertae sedis</taxon>
        <taxon>Zoopagomycota</taxon>
        <taxon>Kickxellomycotina</taxon>
        <taxon>Harpellomycetes</taxon>
        <taxon>Harpellales</taxon>
        <taxon>Harpellaceae</taxon>
        <taxon>Furculomyces</taxon>
    </lineage>
</organism>
<dbReference type="PANTHER" id="PTHR11024">
    <property type="entry name" value="NUCLEAR PORE COMPLEX PROTEIN SEC13 / SEH1 FAMILY MEMBER"/>
    <property type="match status" value="1"/>
</dbReference>
<sequence>MAIGEFRIEHNDLIHDIEYNYYGNRMATCSSDKRIKVYDWDEETDSWLLNDFWRAHDSSVLSICWCHPEYGQIIASCSLDRTVKIWVEQPNQIKNSGLRWMLAATLTESLASVHSISFGPEYLGLMLGAASSDGEVRIYSPNESINIQSWSVSSQIDAFAGGAKDSNGPMCISWCRSRFIPYQMMAVGCSKTKSIQVFCLVKNQWAFGFNVAKLSEEVTSVSWAPQMGRPYHIICCGSTDGIVRIYYVWIKYREPVSTESLFYRDINGEIKQRGMESFEEEEFDSEGFGVGFNNEEHKGGQSSDGNKGFNPPTSGNNVLGDGQETKISSQAVSVGNRANSGGSFGQQGLKSKSSLGNEVVNSGVNVDINVASSNTGSVKMSSYPIGYSSDDGVGGVQTILGTGFGESVRVELVAELDNHGKMPIRRVKWNATGSLFVSCGDDGTTKLWQKDLNDKWVCKGQIS</sequence>
<evidence type="ECO:0000256" key="10">
    <source>
        <dbReference type="PROSITE-ProRule" id="PRU00221"/>
    </source>
</evidence>
<keyword evidence="4 10" id="KW-0853">WD repeat</keyword>
<dbReference type="PROSITE" id="PS50082">
    <property type="entry name" value="WD_REPEATS_2"/>
    <property type="match status" value="2"/>
</dbReference>
<feature type="compositionally biased region" description="Polar residues" evidence="11">
    <location>
        <begin position="300"/>
        <end position="317"/>
    </location>
</feature>
<name>A0A2T9YAX5_9FUNG</name>
<dbReference type="GO" id="GO:0034198">
    <property type="term" value="P:cellular response to amino acid starvation"/>
    <property type="evidence" value="ECO:0007669"/>
    <property type="project" value="TreeGrafter"/>
</dbReference>
<dbReference type="GO" id="GO:1904263">
    <property type="term" value="P:positive regulation of TORC1 signaling"/>
    <property type="evidence" value="ECO:0007669"/>
    <property type="project" value="TreeGrafter"/>
</dbReference>
<keyword evidence="8" id="KW-0906">Nuclear pore complex</keyword>
<evidence type="ECO:0000256" key="7">
    <source>
        <dbReference type="ARBA" id="ARBA00022927"/>
    </source>
</evidence>
<feature type="repeat" description="WD" evidence="10">
    <location>
        <begin position="424"/>
        <end position="449"/>
    </location>
</feature>
<dbReference type="GO" id="GO:0031080">
    <property type="term" value="C:nuclear pore outer ring"/>
    <property type="evidence" value="ECO:0007669"/>
    <property type="project" value="TreeGrafter"/>
</dbReference>
<dbReference type="GO" id="GO:0035859">
    <property type="term" value="C:Seh1-associated complex"/>
    <property type="evidence" value="ECO:0007669"/>
    <property type="project" value="TreeGrafter"/>
</dbReference>
<dbReference type="EMBL" id="MBFT01000538">
    <property type="protein sequence ID" value="PVU89492.1"/>
    <property type="molecule type" value="Genomic_DNA"/>
</dbReference>
<evidence type="ECO:0000256" key="4">
    <source>
        <dbReference type="ARBA" id="ARBA00022574"/>
    </source>
</evidence>
<evidence type="ECO:0000256" key="9">
    <source>
        <dbReference type="ARBA" id="ARBA00023242"/>
    </source>
</evidence>
<feature type="region of interest" description="Disordered" evidence="11">
    <location>
        <begin position="289"/>
        <end position="322"/>
    </location>
</feature>
<dbReference type="PANTHER" id="PTHR11024:SF3">
    <property type="entry name" value="NUCLEOPORIN SEH1"/>
    <property type="match status" value="1"/>
</dbReference>
<dbReference type="InterPro" id="IPR037363">
    <property type="entry name" value="Sec13/Seh1_fam"/>
</dbReference>
<protein>
    <submittedName>
        <fullName evidence="12">Uncharacterized protein</fullName>
    </submittedName>
</protein>
<keyword evidence="6" id="KW-0509">mRNA transport</keyword>
<evidence type="ECO:0000256" key="11">
    <source>
        <dbReference type="SAM" id="MobiDB-lite"/>
    </source>
</evidence>
<keyword evidence="8" id="KW-0811">Translocation</keyword>
<evidence type="ECO:0000313" key="12">
    <source>
        <dbReference type="EMBL" id="PVU89492.1"/>
    </source>
</evidence>
<comment type="similarity">
    <text evidence="2">Belongs to the WD repeat SEC13 family.</text>
</comment>
<keyword evidence="9" id="KW-0539">Nucleus</keyword>